<comment type="caution">
    <text evidence="13">The sequence shown here is derived from an EMBL/GenBank/DDBJ whole genome shotgun (WGS) entry which is preliminary data.</text>
</comment>
<feature type="transmembrane region" description="Helical" evidence="12">
    <location>
        <begin position="97"/>
        <end position="115"/>
    </location>
</feature>
<dbReference type="EMBL" id="RBRZ01000113">
    <property type="protein sequence ID" value="RMR53014.1"/>
    <property type="molecule type" value="Genomic_DNA"/>
</dbReference>
<evidence type="ECO:0000256" key="3">
    <source>
        <dbReference type="ARBA" id="ARBA00022448"/>
    </source>
</evidence>
<dbReference type="GO" id="GO:0005886">
    <property type="term" value="C:plasma membrane"/>
    <property type="evidence" value="ECO:0007669"/>
    <property type="project" value="UniProtKB-SubCell"/>
</dbReference>
<feature type="transmembrane region" description="Helical" evidence="12">
    <location>
        <begin position="256"/>
        <end position="274"/>
    </location>
</feature>
<dbReference type="AlphaFoldDB" id="A0A7Z6Y172"/>
<reference evidence="13 14" key="1">
    <citation type="submission" date="2018-08" db="EMBL/GenBank/DDBJ databases">
        <title>Recombination of ecologically and evolutionarily significant loci maintains genetic cohesion in the Pseudomonas syringae species complex.</title>
        <authorList>
            <person name="Dillon M."/>
            <person name="Thakur S."/>
            <person name="Almeida R.N.D."/>
            <person name="Weir B.S."/>
            <person name="Guttman D.S."/>
        </authorList>
    </citation>
    <scope>NUCLEOTIDE SEQUENCE [LARGE SCALE GENOMIC DNA]</scope>
    <source>
        <strain evidence="13 14">ICMP 19198</strain>
    </source>
</reference>
<keyword evidence="4" id="KW-1003">Cell membrane</keyword>
<evidence type="ECO:0000256" key="7">
    <source>
        <dbReference type="ARBA" id="ARBA00022692"/>
    </source>
</evidence>
<comment type="subcellular location">
    <subcellularLocation>
        <location evidence="1">Cell inner membrane</location>
        <topology evidence="1">Multi-pass membrane protein</topology>
    </subcellularLocation>
</comment>
<dbReference type="Pfam" id="PF02653">
    <property type="entry name" value="BPD_transp_2"/>
    <property type="match status" value="1"/>
</dbReference>
<evidence type="ECO:0000256" key="2">
    <source>
        <dbReference type="ARBA" id="ARBA00007942"/>
    </source>
</evidence>
<feature type="transmembrane region" description="Helical" evidence="12">
    <location>
        <begin position="192"/>
        <end position="210"/>
    </location>
</feature>
<evidence type="ECO:0000256" key="10">
    <source>
        <dbReference type="ARBA" id="ARBA00035611"/>
    </source>
</evidence>
<sequence length="415" mass="43036">MSQTNETEALLDRSDSRVNQTVGLAASLKATAERIRAGDLGPLPVVIGLVVIWTAFGVLNPVFLSSANLSNLLFDAATVGIISLGVVCVLMVGEIDLSVGSISGFASALVGVLWVNQGWPVGLAILAALVAGALIGSLYSLLFTRLGMPSFVASLAGLLTVLGLQLQVLGNAGSINLPYDSFLVSFGQLDTLPPLLAYLLAGLTGTLRFANGYRERARRRQAQLSSPSLVGLALQSLALTVLLGSVAYYLNQDRGVPWIFAFFVALVVAMNYAFTRTRWGRSLMAVGGNREAARRAGINVRRIYTSAFVLCASLAALGGILAAARLASASQQAGTGDVNLNAIAAAVIGGTSLFGGRGSAYSALLGVIVIQSIASGLTMLDLSSALRYMITGAVLALAVIIDALARRSRAVHGRA</sequence>
<dbReference type="InterPro" id="IPR001851">
    <property type="entry name" value="ABC_transp_permease"/>
</dbReference>
<comment type="function">
    <text evidence="10">Part of the binding-protein-dependent transport system for D-xylose. Probably responsible for the translocation of the substrate across the membrane.</text>
</comment>
<feature type="transmembrane region" description="Helical" evidence="12">
    <location>
        <begin position="151"/>
        <end position="172"/>
    </location>
</feature>
<feature type="transmembrane region" description="Helical" evidence="12">
    <location>
        <begin position="386"/>
        <end position="405"/>
    </location>
</feature>
<feature type="transmembrane region" description="Helical" evidence="12">
    <location>
        <begin position="363"/>
        <end position="380"/>
    </location>
</feature>
<evidence type="ECO:0000256" key="4">
    <source>
        <dbReference type="ARBA" id="ARBA00022475"/>
    </source>
</evidence>
<feature type="transmembrane region" description="Helical" evidence="12">
    <location>
        <begin position="121"/>
        <end position="144"/>
    </location>
</feature>
<evidence type="ECO:0000313" key="13">
    <source>
        <dbReference type="EMBL" id="RMR53014.1"/>
    </source>
</evidence>
<evidence type="ECO:0000256" key="5">
    <source>
        <dbReference type="ARBA" id="ARBA00022519"/>
    </source>
</evidence>
<keyword evidence="7 12" id="KW-0812">Transmembrane</keyword>
<feature type="transmembrane region" description="Helical" evidence="12">
    <location>
        <begin position="338"/>
        <end position="356"/>
    </location>
</feature>
<evidence type="ECO:0000256" key="1">
    <source>
        <dbReference type="ARBA" id="ARBA00004429"/>
    </source>
</evidence>
<keyword evidence="3" id="KW-0813">Transport</keyword>
<dbReference type="PANTHER" id="PTHR32196:SF32">
    <property type="entry name" value="XYLOSE TRANSPORT SYSTEM PERMEASE PROTEIN XYLH"/>
    <property type="match status" value="1"/>
</dbReference>
<keyword evidence="8 12" id="KW-1133">Transmembrane helix</keyword>
<evidence type="ECO:0000256" key="9">
    <source>
        <dbReference type="ARBA" id="ARBA00023136"/>
    </source>
</evidence>
<keyword evidence="6" id="KW-0762">Sugar transport</keyword>
<proteinExistence type="inferred from homology"/>
<evidence type="ECO:0000256" key="12">
    <source>
        <dbReference type="SAM" id="Phobius"/>
    </source>
</evidence>
<dbReference type="GO" id="GO:0022857">
    <property type="term" value="F:transmembrane transporter activity"/>
    <property type="evidence" value="ECO:0007669"/>
    <property type="project" value="InterPro"/>
</dbReference>
<dbReference type="CDD" id="cd06579">
    <property type="entry name" value="TM_PBP1_transp_AraH_like"/>
    <property type="match status" value="1"/>
</dbReference>
<keyword evidence="9 12" id="KW-0472">Membrane</keyword>
<protein>
    <recommendedName>
        <fullName evidence="11">Xylose transport system permease protein XylH</fullName>
    </recommendedName>
</protein>
<feature type="transmembrane region" description="Helical" evidence="12">
    <location>
        <begin position="43"/>
        <end position="63"/>
    </location>
</feature>
<feature type="transmembrane region" description="Helical" evidence="12">
    <location>
        <begin position="303"/>
        <end position="326"/>
    </location>
</feature>
<evidence type="ECO:0000256" key="8">
    <source>
        <dbReference type="ARBA" id="ARBA00022989"/>
    </source>
</evidence>
<gene>
    <name evidence="13" type="ORF">ALP83_00486</name>
</gene>
<feature type="transmembrane region" description="Helical" evidence="12">
    <location>
        <begin position="69"/>
        <end position="90"/>
    </location>
</feature>
<evidence type="ECO:0000256" key="11">
    <source>
        <dbReference type="ARBA" id="ARBA00035686"/>
    </source>
</evidence>
<evidence type="ECO:0000256" key="6">
    <source>
        <dbReference type="ARBA" id="ARBA00022597"/>
    </source>
</evidence>
<keyword evidence="5" id="KW-0997">Cell inner membrane</keyword>
<evidence type="ECO:0000313" key="14">
    <source>
        <dbReference type="Proteomes" id="UP000281806"/>
    </source>
</evidence>
<dbReference type="Proteomes" id="UP000281806">
    <property type="component" value="Unassembled WGS sequence"/>
</dbReference>
<organism evidence="13 14">
    <name type="scientific">Pseudomonas syringae pv. actinidiae</name>
    <dbReference type="NCBI Taxonomy" id="103796"/>
    <lineage>
        <taxon>Bacteria</taxon>
        <taxon>Pseudomonadati</taxon>
        <taxon>Pseudomonadota</taxon>
        <taxon>Gammaproteobacteria</taxon>
        <taxon>Pseudomonadales</taxon>
        <taxon>Pseudomonadaceae</taxon>
        <taxon>Pseudomonas</taxon>
        <taxon>Pseudomonas syringae</taxon>
    </lineage>
</organism>
<comment type="similarity">
    <text evidence="2">Belongs to the binding-protein-dependent transport system permease family. AraH/RbsC subfamily.</text>
</comment>
<feature type="transmembrane region" description="Helical" evidence="12">
    <location>
        <begin position="230"/>
        <end position="250"/>
    </location>
</feature>
<dbReference type="RefSeq" id="WP_122259809.1">
    <property type="nucleotide sequence ID" value="NZ_RBRZ01000113.1"/>
</dbReference>
<name>A0A7Z6Y172_PSESF</name>
<accession>A0A7Z6Y172</accession>
<dbReference type="PANTHER" id="PTHR32196">
    <property type="entry name" value="ABC TRANSPORTER PERMEASE PROTEIN YPHD-RELATED-RELATED"/>
    <property type="match status" value="1"/>
</dbReference>